<dbReference type="EC" id="2.1.1.45" evidence="1 4"/>
<dbReference type="PANTHER" id="PTHR11548:SF1">
    <property type="entry name" value="THYMIDYLATE SYNTHASE 1"/>
    <property type="match status" value="1"/>
</dbReference>
<dbReference type="CDD" id="cd00351">
    <property type="entry name" value="TS_Pyrimidine_HMase"/>
    <property type="match status" value="1"/>
</dbReference>
<dbReference type="InterPro" id="IPR036926">
    <property type="entry name" value="Thymidate_synth/dCMP_Mease_sf"/>
</dbReference>
<dbReference type="GO" id="GO:0006231">
    <property type="term" value="P:dTMP biosynthetic process"/>
    <property type="evidence" value="ECO:0007669"/>
    <property type="project" value="InterPro"/>
</dbReference>
<sequence length="296" mass="34181">MEMLPVERRTPDSQYQDRLRYILENGELIKETPQGCGAITVFGHLPAMVFDLKNGAPLTTVRKIGFWRKAVGEILAFINGVQKFTELDEQWGCNWWYQWQPMTEKLDLMPDDLGPGSYGAAFHNFPESEILGKSFNQLKHVVEQLKKYPYVRTAFVSPWIPYYIGRGGYQRAVVSPCHGWMHFRVINSRLDLNMWQRSADFPVGVPANTIQYAALLMAMSQVIGYKPGRLIHSFSDAHIYKDQLPAVEEMLRREPRTLPTMKIDESVTDLFKFRPEHFTLSDYDPHPAIKDIPVRT</sequence>
<organism evidence="6 7">
    <name type="scientific">Candidatus Vogelbacteria bacterium CG10_big_fil_rev_8_21_14_0_10_50_13</name>
    <dbReference type="NCBI Taxonomy" id="1975044"/>
    <lineage>
        <taxon>Bacteria</taxon>
        <taxon>Candidatus Vogeliibacteriota</taxon>
    </lineage>
</organism>
<dbReference type="PRINTS" id="PR00108">
    <property type="entry name" value="THYMDSNTHASE"/>
</dbReference>
<evidence type="ECO:0000256" key="1">
    <source>
        <dbReference type="ARBA" id="ARBA00011947"/>
    </source>
</evidence>
<reference evidence="6 7" key="1">
    <citation type="submission" date="2017-09" db="EMBL/GenBank/DDBJ databases">
        <title>Depth-based differentiation of microbial function through sediment-hosted aquifers and enrichment of novel symbionts in the deep terrestrial subsurface.</title>
        <authorList>
            <person name="Probst A.J."/>
            <person name="Ladd B."/>
            <person name="Jarett J.K."/>
            <person name="Geller-Mcgrath D.E."/>
            <person name="Sieber C.M."/>
            <person name="Emerson J.B."/>
            <person name="Anantharaman K."/>
            <person name="Thomas B.C."/>
            <person name="Malmstrom R."/>
            <person name="Stieglmeier M."/>
            <person name="Klingl A."/>
            <person name="Woyke T."/>
            <person name="Ryan C.M."/>
            <person name="Banfield J.F."/>
        </authorList>
    </citation>
    <scope>NUCLEOTIDE SEQUENCE [LARGE SCALE GENOMIC DNA]</scope>
    <source>
        <strain evidence="6">CG10_big_fil_rev_8_21_14_0_10_50_13</strain>
    </source>
</reference>
<dbReference type="GO" id="GO:0005829">
    <property type="term" value="C:cytosol"/>
    <property type="evidence" value="ECO:0007669"/>
    <property type="project" value="TreeGrafter"/>
</dbReference>
<dbReference type="PANTHER" id="PTHR11548">
    <property type="entry name" value="THYMIDYLATE SYNTHASE 1"/>
    <property type="match status" value="1"/>
</dbReference>
<dbReference type="InterPro" id="IPR023451">
    <property type="entry name" value="Thymidate_synth/dCMP_Mease_dom"/>
</dbReference>
<evidence type="ECO:0000259" key="5">
    <source>
        <dbReference type="Pfam" id="PF00303"/>
    </source>
</evidence>
<dbReference type="InterPro" id="IPR000398">
    <property type="entry name" value="Thymidylate_synthase"/>
</dbReference>
<evidence type="ECO:0000256" key="2">
    <source>
        <dbReference type="ARBA" id="ARBA00022603"/>
    </source>
</evidence>
<feature type="domain" description="Thymidylate synthase/dCMP hydroxymethylase" evidence="5">
    <location>
        <begin position="14"/>
        <end position="290"/>
    </location>
</feature>
<gene>
    <name evidence="6" type="primary">thyA</name>
    <name evidence="6" type="ORF">COV09_01860</name>
</gene>
<evidence type="ECO:0000256" key="3">
    <source>
        <dbReference type="ARBA" id="ARBA00022679"/>
    </source>
</evidence>
<protein>
    <recommendedName>
        <fullName evidence="1 4">Thymidylate synthase</fullName>
        <ecNumber evidence="1 4">2.1.1.45</ecNumber>
    </recommendedName>
</protein>
<name>A0A2H0RFR3_9BACT</name>
<dbReference type="EMBL" id="PCYJ01000028">
    <property type="protein sequence ID" value="PIR45358.1"/>
    <property type="molecule type" value="Genomic_DNA"/>
</dbReference>
<keyword evidence="2" id="KW-0489">Methyltransferase</keyword>
<comment type="caution">
    <text evidence="6">The sequence shown here is derived from an EMBL/GenBank/DDBJ whole genome shotgun (WGS) entry which is preliminary data.</text>
</comment>
<dbReference type="GO" id="GO:0032259">
    <property type="term" value="P:methylation"/>
    <property type="evidence" value="ECO:0007669"/>
    <property type="project" value="UniProtKB-KW"/>
</dbReference>
<proteinExistence type="predicted"/>
<dbReference type="AlphaFoldDB" id="A0A2H0RFR3"/>
<dbReference type="NCBIfam" id="TIGR03284">
    <property type="entry name" value="thym_sym"/>
    <property type="match status" value="1"/>
</dbReference>
<accession>A0A2H0RFR3</accession>
<keyword evidence="3" id="KW-0808">Transferase</keyword>
<dbReference type="Pfam" id="PF00303">
    <property type="entry name" value="Thymidylat_synt"/>
    <property type="match status" value="1"/>
</dbReference>
<dbReference type="GO" id="GO:0004799">
    <property type="term" value="F:thymidylate synthase activity"/>
    <property type="evidence" value="ECO:0007669"/>
    <property type="project" value="UniProtKB-UniRule"/>
</dbReference>
<dbReference type="Gene3D" id="3.30.572.10">
    <property type="entry name" value="Thymidylate synthase/dCMP hydroxymethylase domain"/>
    <property type="match status" value="1"/>
</dbReference>
<dbReference type="InterPro" id="IPR045097">
    <property type="entry name" value="Thymidate_synth/dCMP_Mease"/>
</dbReference>
<evidence type="ECO:0000313" key="7">
    <source>
        <dbReference type="Proteomes" id="UP000230906"/>
    </source>
</evidence>
<evidence type="ECO:0000256" key="4">
    <source>
        <dbReference type="NCBIfam" id="TIGR03284"/>
    </source>
</evidence>
<dbReference type="Proteomes" id="UP000230906">
    <property type="component" value="Unassembled WGS sequence"/>
</dbReference>
<evidence type="ECO:0000313" key="6">
    <source>
        <dbReference type="EMBL" id="PIR45358.1"/>
    </source>
</evidence>
<dbReference type="SUPFAM" id="SSF55831">
    <property type="entry name" value="Thymidylate synthase/dCMP hydroxymethylase"/>
    <property type="match status" value="1"/>
</dbReference>